<gene>
    <name evidence="2" type="ORF">SAMN04488094_106147</name>
</gene>
<proteinExistence type="predicted"/>
<sequence length="317" mass="33687">MKIPDMVPGMPQRFKGFYEAASAVSVGKRACQEDAVLYDCPLGGDTGLVVVSDGMGGHAAGDVASKIVLTEVFSELKLQSGASAPEEGFRALLTRAAEGADDCIRAYIQDRPESIGMGATLVAVVLHGQQLHWISVGDSVLYLYRNGALHRLNEEHSFGRKMDRLVASGLMDSEAAAEHPDRNCLTSVVGGGGIAQIDCPADPFQLADGDLLVVASDGLEYLSPEEIRTILGDWHAVSSAQIAAQLMRGIEMIDDPEQDNISIVVVKVRLTDTAALRGPKLKSKPPIVPTRPATMVAMKSRAPAGLAGQRRLQCDQG</sequence>
<dbReference type="SMART" id="SM00332">
    <property type="entry name" value="PP2Cc"/>
    <property type="match status" value="1"/>
</dbReference>
<dbReference type="SUPFAM" id="SSF81606">
    <property type="entry name" value="PP2C-like"/>
    <property type="match status" value="1"/>
</dbReference>
<evidence type="ECO:0000259" key="1">
    <source>
        <dbReference type="PROSITE" id="PS51746"/>
    </source>
</evidence>
<accession>A0A1I1KCL4</accession>
<dbReference type="Gene3D" id="3.60.40.10">
    <property type="entry name" value="PPM-type phosphatase domain"/>
    <property type="match status" value="1"/>
</dbReference>
<dbReference type="STRING" id="441112.SAMN04488094_106147"/>
<dbReference type="CDD" id="cd00143">
    <property type="entry name" value="PP2Cc"/>
    <property type="match status" value="1"/>
</dbReference>
<dbReference type="Proteomes" id="UP000198728">
    <property type="component" value="Unassembled WGS sequence"/>
</dbReference>
<dbReference type="PANTHER" id="PTHR47992">
    <property type="entry name" value="PROTEIN PHOSPHATASE"/>
    <property type="match status" value="1"/>
</dbReference>
<organism evidence="2 3">
    <name type="scientific">Tropicimonas isoalkanivorans</name>
    <dbReference type="NCBI Taxonomy" id="441112"/>
    <lineage>
        <taxon>Bacteria</taxon>
        <taxon>Pseudomonadati</taxon>
        <taxon>Pseudomonadota</taxon>
        <taxon>Alphaproteobacteria</taxon>
        <taxon>Rhodobacterales</taxon>
        <taxon>Roseobacteraceae</taxon>
        <taxon>Tropicimonas</taxon>
    </lineage>
</organism>
<dbReference type="EMBL" id="FOLG01000006">
    <property type="protein sequence ID" value="SFC58311.1"/>
    <property type="molecule type" value="Genomic_DNA"/>
</dbReference>
<dbReference type="SMART" id="SM00331">
    <property type="entry name" value="PP2C_SIG"/>
    <property type="match status" value="1"/>
</dbReference>
<dbReference type="InterPro" id="IPR036457">
    <property type="entry name" value="PPM-type-like_dom_sf"/>
</dbReference>
<reference evidence="2 3" key="1">
    <citation type="submission" date="2016-10" db="EMBL/GenBank/DDBJ databases">
        <authorList>
            <person name="de Groot N.N."/>
        </authorList>
    </citation>
    <scope>NUCLEOTIDE SEQUENCE [LARGE SCALE GENOMIC DNA]</scope>
    <source>
        <strain evidence="2 3">DSM 19548</strain>
    </source>
</reference>
<dbReference type="InterPro" id="IPR001932">
    <property type="entry name" value="PPM-type_phosphatase-like_dom"/>
</dbReference>
<dbReference type="Pfam" id="PF13672">
    <property type="entry name" value="PP2C_2"/>
    <property type="match status" value="1"/>
</dbReference>
<evidence type="ECO:0000313" key="2">
    <source>
        <dbReference type="EMBL" id="SFC58311.1"/>
    </source>
</evidence>
<dbReference type="InterPro" id="IPR015655">
    <property type="entry name" value="PP2C"/>
</dbReference>
<dbReference type="GO" id="GO:0004722">
    <property type="term" value="F:protein serine/threonine phosphatase activity"/>
    <property type="evidence" value="ECO:0007669"/>
    <property type="project" value="InterPro"/>
</dbReference>
<dbReference type="AlphaFoldDB" id="A0A1I1KCL4"/>
<feature type="domain" description="PPM-type phosphatase" evidence="1">
    <location>
        <begin position="17"/>
        <end position="268"/>
    </location>
</feature>
<dbReference type="OrthoDB" id="9801841at2"/>
<protein>
    <submittedName>
        <fullName evidence="2">Serine/threonine protein phosphatase PrpC</fullName>
    </submittedName>
</protein>
<dbReference type="PROSITE" id="PS51746">
    <property type="entry name" value="PPM_2"/>
    <property type="match status" value="1"/>
</dbReference>
<evidence type="ECO:0000313" key="3">
    <source>
        <dbReference type="Proteomes" id="UP000198728"/>
    </source>
</evidence>
<keyword evidence="3" id="KW-1185">Reference proteome</keyword>
<name>A0A1I1KCL4_9RHOB</name>